<dbReference type="RefSeq" id="WP_323329771.1">
    <property type="nucleotide sequence ID" value="NZ_JAYFSI010000005.1"/>
</dbReference>
<dbReference type="SFLD" id="SFLDS00028">
    <property type="entry name" value="Proline_Racemase"/>
    <property type="match status" value="1"/>
</dbReference>
<reference evidence="2 3" key="1">
    <citation type="submission" date="2023-12" db="EMBL/GenBank/DDBJ databases">
        <title>Amycolatopsis sp. V23-08.</title>
        <authorList>
            <person name="Somphong A."/>
        </authorList>
    </citation>
    <scope>NUCLEOTIDE SEQUENCE [LARGE SCALE GENOMIC DNA]</scope>
    <source>
        <strain evidence="2 3">V23-08</strain>
    </source>
</reference>
<name>A0ABU5R7T4_9PSEU</name>
<dbReference type="Gene3D" id="3.10.310.10">
    <property type="entry name" value="Diaminopimelate Epimerase, Chain A, domain 1"/>
    <property type="match status" value="2"/>
</dbReference>
<organism evidence="2 3">
    <name type="scientific">Amycolatopsis heterodermiae</name>
    <dbReference type="NCBI Taxonomy" id="3110235"/>
    <lineage>
        <taxon>Bacteria</taxon>
        <taxon>Bacillati</taxon>
        <taxon>Actinomycetota</taxon>
        <taxon>Actinomycetes</taxon>
        <taxon>Pseudonocardiales</taxon>
        <taxon>Pseudonocardiaceae</taxon>
        <taxon>Amycolatopsis</taxon>
    </lineage>
</organism>
<proteinExistence type="inferred from homology"/>
<dbReference type="PANTHER" id="PTHR33442:SF5">
    <property type="entry name" value="BIFUNCTIONAL TRANS-3-HYDROXY-L-PROLINE DEHYDRATASE_2-EPIMERASE"/>
    <property type="match status" value="1"/>
</dbReference>
<dbReference type="InterPro" id="IPR008794">
    <property type="entry name" value="Pro_racemase_fam"/>
</dbReference>
<evidence type="ECO:0000256" key="1">
    <source>
        <dbReference type="ARBA" id="ARBA00007529"/>
    </source>
</evidence>
<evidence type="ECO:0000313" key="2">
    <source>
        <dbReference type="EMBL" id="MEA5362287.1"/>
    </source>
</evidence>
<sequence length="329" mass="34601">MRTGKIVHTVESHTEGMPTRVVVGGVGTLPGATMAERRRYVTEHLGDLRNLLVREPRGHAAMVAAILQPPTVPDADAGVLYLERSGCLPLCGHGSIGVATVLVETGMVEVTEPVTTVRLDTPAGLVAAEVAVTGGVARSVTIDSVPSFVLEAGREVKVAGLGAVRCDIVYGGNFFAIADLADLGIPFERGARQRIIDAGVSIMDEINATGAPVHPEDPGIAGCDHVYLAAPGASRHAMVISPGFLDRSPCGTGTGARMAQLHARGELALGQEFRNESFLGTHFLGRLVAERTIGKYRAVLPRITGRAWLTGTAQFFRDPADPFPAGFEL</sequence>
<gene>
    <name evidence="2" type="ORF">VA596_22310</name>
</gene>
<dbReference type="PANTHER" id="PTHR33442">
    <property type="entry name" value="TRANS-3-HYDROXY-L-PROLINE DEHYDRATASE"/>
    <property type="match status" value="1"/>
</dbReference>
<dbReference type="EMBL" id="JAYFSI010000005">
    <property type="protein sequence ID" value="MEA5362287.1"/>
    <property type="molecule type" value="Genomic_DNA"/>
</dbReference>
<comment type="similarity">
    <text evidence="1">Belongs to the proline racemase family.</text>
</comment>
<evidence type="ECO:0000313" key="3">
    <source>
        <dbReference type="Proteomes" id="UP001304298"/>
    </source>
</evidence>
<dbReference type="PIRSF" id="PIRSF029792">
    <property type="entry name" value="Pro_racemase"/>
    <property type="match status" value="1"/>
</dbReference>
<protein>
    <submittedName>
        <fullName evidence="2">Proline racemase family protein</fullName>
    </submittedName>
</protein>
<dbReference type="SUPFAM" id="SSF54506">
    <property type="entry name" value="Diaminopimelate epimerase-like"/>
    <property type="match status" value="1"/>
</dbReference>
<comment type="caution">
    <text evidence="2">The sequence shown here is derived from an EMBL/GenBank/DDBJ whole genome shotgun (WGS) entry which is preliminary data.</text>
</comment>
<accession>A0ABU5R7T4</accession>
<dbReference type="Proteomes" id="UP001304298">
    <property type="component" value="Unassembled WGS sequence"/>
</dbReference>
<keyword evidence="3" id="KW-1185">Reference proteome</keyword>
<dbReference type="Pfam" id="PF05544">
    <property type="entry name" value="Pro_racemase"/>
    <property type="match status" value="1"/>
</dbReference>